<dbReference type="RefSeq" id="WP_080887352.1">
    <property type="nucleotide sequence ID" value="NZ_LT828648.1"/>
</dbReference>
<gene>
    <name evidence="2" type="ORF">NSJP_2885</name>
</gene>
<protein>
    <recommendedName>
        <fullName evidence="4">Transmembrane protein</fullName>
    </recommendedName>
</protein>
<keyword evidence="1" id="KW-0472">Membrane</keyword>
<name>A0A1W1I7Q3_9BACT</name>
<accession>A0A1W1I7Q3</accession>
<keyword evidence="3" id="KW-1185">Reference proteome</keyword>
<dbReference type="STRING" id="1325564.NSJP_2885"/>
<keyword evidence="1" id="KW-1133">Transmembrane helix</keyword>
<evidence type="ECO:0000256" key="1">
    <source>
        <dbReference type="SAM" id="Phobius"/>
    </source>
</evidence>
<dbReference type="EMBL" id="LT828648">
    <property type="protein sequence ID" value="SLM49052.1"/>
    <property type="molecule type" value="Genomic_DNA"/>
</dbReference>
<proteinExistence type="predicted"/>
<dbReference type="KEGG" id="nja:NSJP_2885"/>
<keyword evidence="1" id="KW-0812">Transmembrane</keyword>
<evidence type="ECO:0008006" key="4">
    <source>
        <dbReference type="Google" id="ProtNLM"/>
    </source>
</evidence>
<dbReference type="AlphaFoldDB" id="A0A1W1I7Q3"/>
<reference evidence="2 3" key="1">
    <citation type="submission" date="2017-03" db="EMBL/GenBank/DDBJ databases">
        <authorList>
            <person name="Afonso C.L."/>
            <person name="Miller P.J."/>
            <person name="Scott M.A."/>
            <person name="Spackman E."/>
            <person name="Goraichik I."/>
            <person name="Dimitrov K.M."/>
            <person name="Suarez D.L."/>
            <person name="Swayne D.E."/>
        </authorList>
    </citation>
    <scope>NUCLEOTIDE SEQUENCE [LARGE SCALE GENOMIC DNA]</scope>
    <source>
        <strain evidence="2">Genome sequencing of Nitrospira japonica strain NJ11</strain>
    </source>
</reference>
<organism evidence="2 3">
    <name type="scientific">Nitrospira japonica</name>
    <dbReference type="NCBI Taxonomy" id="1325564"/>
    <lineage>
        <taxon>Bacteria</taxon>
        <taxon>Pseudomonadati</taxon>
        <taxon>Nitrospirota</taxon>
        <taxon>Nitrospiria</taxon>
        <taxon>Nitrospirales</taxon>
        <taxon>Nitrospiraceae</taxon>
        <taxon>Nitrospira</taxon>
    </lineage>
</organism>
<evidence type="ECO:0000313" key="3">
    <source>
        <dbReference type="Proteomes" id="UP000192042"/>
    </source>
</evidence>
<feature type="transmembrane region" description="Helical" evidence="1">
    <location>
        <begin position="32"/>
        <end position="61"/>
    </location>
</feature>
<dbReference type="Proteomes" id="UP000192042">
    <property type="component" value="Chromosome I"/>
</dbReference>
<feature type="transmembrane region" description="Helical" evidence="1">
    <location>
        <begin position="82"/>
        <end position="109"/>
    </location>
</feature>
<evidence type="ECO:0000313" key="2">
    <source>
        <dbReference type="EMBL" id="SLM49052.1"/>
    </source>
</evidence>
<sequence length="137" mass="15335">MASQPTETSVDRPVDPLVTWARVVYALHAFSLLTAIIGTATLVGAFLTGWPSIIAVILNYLKRSEVRGTWLESHFRWQIRTFWFGLLWVSLCVAFVVATLGIGILVAWLPLGVVGLWFVYRIVRGWVTLGDGRPMYA</sequence>
<dbReference type="OrthoDB" id="5405464at2"/>